<name>A0A0A9VZF7_LYGHE</name>
<evidence type="ECO:0000313" key="8">
    <source>
        <dbReference type="EMBL" id="JAG13385.1"/>
    </source>
</evidence>
<comment type="pathway">
    <text evidence="1">Carbohydrate degradation; glycolysis; D-glyceraldehyde 3-phosphate and glycerone phosphate from D-glucose: step 4/4.</text>
</comment>
<dbReference type="SUPFAM" id="SSF51569">
    <property type="entry name" value="Aldolase"/>
    <property type="match status" value="1"/>
</dbReference>
<sequence>MVLAGSESGILCTANEVALATVRTLARCVPPAVPAIGFLSGGLSELQSSEYLNAINRVPVPRPWHMTFTFGRALQASALKEWNGKDNQIEAGRKAFLHRAKMNSIATTGKYSADLEKQVA</sequence>
<accession>A0A0A9VZF7</accession>
<gene>
    <name evidence="6" type="primary">ALD_8</name>
    <name evidence="9" type="synonym">ALD_4</name>
    <name evidence="7" type="synonym">ALD_6</name>
    <name evidence="8" type="synonym">ALD_9</name>
    <name evidence="7" type="ORF">CM83_13957</name>
    <name evidence="6" type="ORF">CM83_13962</name>
    <name evidence="8" type="ORF">CM83_13967</name>
    <name evidence="9" type="ORF">g.10746</name>
</gene>
<evidence type="ECO:0000256" key="3">
    <source>
        <dbReference type="ARBA" id="ARBA00013068"/>
    </source>
</evidence>
<dbReference type="InterPro" id="IPR000741">
    <property type="entry name" value="FBA_I"/>
</dbReference>
<dbReference type="GO" id="GO:0004332">
    <property type="term" value="F:fructose-bisphosphate aldolase activity"/>
    <property type="evidence" value="ECO:0007669"/>
    <property type="project" value="UniProtKB-EC"/>
</dbReference>
<organism evidence="6">
    <name type="scientific">Lygus hesperus</name>
    <name type="common">Western plant bug</name>
    <dbReference type="NCBI Taxonomy" id="30085"/>
    <lineage>
        <taxon>Eukaryota</taxon>
        <taxon>Metazoa</taxon>
        <taxon>Ecdysozoa</taxon>
        <taxon>Arthropoda</taxon>
        <taxon>Hexapoda</taxon>
        <taxon>Insecta</taxon>
        <taxon>Pterygota</taxon>
        <taxon>Neoptera</taxon>
        <taxon>Paraneoptera</taxon>
        <taxon>Hemiptera</taxon>
        <taxon>Heteroptera</taxon>
        <taxon>Panheteroptera</taxon>
        <taxon>Cimicomorpha</taxon>
        <taxon>Miridae</taxon>
        <taxon>Mirini</taxon>
        <taxon>Lygus</taxon>
    </lineage>
</organism>
<evidence type="ECO:0000313" key="6">
    <source>
        <dbReference type="EMBL" id="JAG00541.1"/>
    </source>
</evidence>
<evidence type="ECO:0000256" key="2">
    <source>
        <dbReference type="ARBA" id="ARBA00010387"/>
    </source>
</evidence>
<protein>
    <recommendedName>
        <fullName evidence="3">fructose-bisphosphate aldolase</fullName>
        <ecNumber evidence="3">4.1.2.13</ecNumber>
    </recommendedName>
</protein>
<dbReference type="EMBL" id="GBHO01030229">
    <property type="protein sequence ID" value="JAG13375.1"/>
    <property type="molecule type" value="Transcribed_RNA"/>
</dbReference>
<dbReference type="Pfam" id="PF00274">
    <property type="entry name" value="Glycolytic"/>
    <property type="match status" value="1"/>
</dbReference>
<dbReference type="InterPro" id="IPR013785">
    <property type="entry name" value="Aldolase_TIM"/>
</dbReference>
<dbReference type="UniPathway" id="UPA00109">
    <property type="reaction ID" value="UER00183"/>
</dbReference>
<dbReference type="EMBL" id="GBHO01043063">
    <property type="protein sequence ID" value="JAG00541.1"/>
    <property type="molecule type" value="Transcribed_RNA"/>
</dbReference>
<dbReference type="AlphaFoldDB" id="A0A0A9VZF7"/>
<evidence type="ECO:0000256" key="1">
    <source>
        <dbReference type="ARBA" id="ARBA00004714"/>
    </source>
</evidence>
<dbReference type="EMBL" id="GBHO01030219">
    <property type="protein sequence ID" value="JAG13385.1"/>
    <property type="molecule type" value="Transcribed_RNA"/>
</dbReference>
<keyword evidence="4" id="KW-0324">Glycolysis</keyword>
<dbReference type="Gene3D" id="3.20.20.70">
    <property type="entry name" value="Aldolase class I"/>
    <property type="match status" value="1"/>
</dbReference>
<evidence type="ECO:0000313" key="9">
    <source>
        <dbReference type="EMBL" id="JAQ12847.1"/>
    </source>
</evidence>
<dbReference type="GO" id="GO:0006096">
    <property type="term" value="P:glycolytic process"/>
    <property type="evidence" value="ECO:0007669"/>
    <property type="project" value="UniProtKB-UniPathway"/>
</dbReference>
<keyword evidence="5" id="KW-0456">Lyase</keyword>
<evidence type="ECO:0000313" key="7">
    <source>
        <dbReference type="EMBL" id="JAG13375.1"/>
    </source>
</evidence>
<reference evidence="9" key="3">
    <citation type="journal article" date="2016" name="Gigascience">
        <title>De novo construction of an expanded transcriptome assembly for the western tarnished plant bug, Lygus hesperus.</title>
        <authorList>
            <person name="Tassone E.E."/>
            <person name="Geib S.M."/>
            <person name="Hall B."/>
            <person name="Fabrick J.A."/>
            <person name="Brent C.S."/>
            <person name="Hull J.J."/>
        </authorList>
    </citation>
    <scope>NUCLEOTIDE SEQUENCE</scope>
</reference>
<dbReference type="PANTHER" id="PTHR11627">
    <property type="entry name" value="FRUCTOSE-BISPHOSPHATE ALDOLASE"/>
    <property type="match status" value="1"/>
</dbReference>
<dbReference type="EMBL" id="GDHC01005782">
    <property type="protein sequence ID" value="JAQ12847.1"/>
    <property type="molecule type" value="Transcribed_RNA"/>
</dbReference>
<evidence type="ECO:0000256" key="5">
    <source>
        <dbReference type="ARBA" id="ARBA00023239"/>
    </source>
</evidence>
<evidence type="ECO:0000256" key="4">
    <source>
        <dbReference type="ARBA" id="ARBA00023152"/>
    </source>
</evidence>
<reference evidence="6" key="1">
    <citation type="journal article" date="2014" name="PLoS ONE">
        <title>Transcriptome-Based Identification of ABC Transporters in the Western Tarnished Plant Bug Lygus hesperus.</title>
        <authorList>
            <person name="Hull J.J."/>
            <person name="Chaney K."/>
            <person name="Geib S.M."/>
            <person name="Fabrick J.A."/>
            <person name="Brent C.S."/>
            <person name="Walsh D."/>
            <person name="Lavine L.C."/>
        </authorList>
    </citation>
    <scope>NUCLEOTIDE SEQUENCE</scope>
</reference>
<proteinExistence type="inferred from homology"/>
<reference evidence="6" key="2">
    <citation type="submission" date="2014-07" db="EMBL/GenBank/DDBJ databases">
        <authorList>
            <person name="Hull J."/>
        </authorList>
    </citation>
    <scope>NUCLEOTIDE SEQUENCE</scope>
</reference>
<comment type="similarity">
    <text evidence="2">Belongs to the class I fructose-bisphosphate aldolase family.</text>
</comment>
<dbReference type="EC" id="4.1.2.13" evidence="3"/>